<keyword evidence="3" id="KW-1185">Reference proteome</keyword>
<evidence type="ECO:0000313" key="2">
    <source>
        <dbReference type="EMBL" id="KAK3200441.1"/>
    </source>
</evidence>
<keyword evidence="1" id="KW-0472">Membrane</keyword>
<keyword evidence="1" id="KW-1133">Transmembrane helix</keyword>
<dbReference type="Proteomes" id="UP001281410">
    <property type="component" value="Unassembled WGS sequence"/>
</dbReference>
<name>A0AAE0E1B3_9ROSI</name>
<sequence>MPVFQRSRRLRNGVLLMWTDLREDLLARRVLKGFLEIIKVKFFTFSLPTWVSKTPSLQKFWQLLELLAYVRPVRIFVVKTVLLLVTQRWLLLGLMGKGLAVLIMCSLSMISEATSIIWVKLV</sequence>
<proteinExistence type="predicted"/>
<keyword evidence="1" id="KW-0812">Transmembrane</keyword>
<organism evidence="2 3">
    <name type="scientific">Dipteronia sinensis</name>
    <dbReference type="NCBI Taxonomy" id="43782"/>
    <lineage>
        <taxon>Eukaryota</taxon>
        <taxon>Viridiplantae</taxon>
        <taxon>Streptophyta</taxon>
        <taxon>Embryophyta</taxon>
        <taxon>Tracheophyta</taxon>
        <taxon>Spermatophyta</taxon>
        <taxon>Magnoliopsida</taxon>
        <taxon>eudicotyledons</taxon>
        <taxon>Gunneridae</taxon>
        <taxon>Pentapetalae</taxon>
        <taxon>rosids</taxon>
        <taxon>malvids</taxon>
        <taxon>Sapindales</taxon>
        <taxon>Sapindaceae</taxon>
        <taxon>Hippocastanoideae</taxon>
        <taxon>Acereae</taxon>
        <taxon>Dipteronia</taxon>
    </lineage>
</organism>
<evidence type="ECO:0000313" key="3">
    <source>
        <dbReference type="Proteomes" id="UP001281410"/>
    </source>
</evidence>
<dbReference type="EMBL" id="JANJYJ010000007">
    <property type="protein sequence ID" value="KAK3200441.1"/>
    <property type="molecule type" value="Genomic_DNA"/>
</dbReference>
<protein>
    <submittedName>
        <fullName evidence="2">Uncharacterized protein</fullName>
    </submittedName>
</protein>
<evidence type="ECO:0000256" key="1">
    <source>
        <dbReference type="SAM" id="Phobius"/>
    </source>
</evidence>
<reference evidence="2" key="1">
    <citation type="journal article" date="2023" name="Plant J.">
        <title>Genome sequences and population genomics provide insights into the demographic history, inbreeding, and mutation load of two 'living fossil' tree species of Dipteronia.</title>
        <authorList>
            <person name="Feng Y."/>
            <person name="Comes H.P."/>
            <person name="Chen J."/>
            <person name="Zhu S."/>
            <person name="Lu R."/>
            <person name="Zhang X."/>
            <person name="Li P."/>
            <person name="Qiu J."/>
            <person name="Olsen K.M."/>
            <person name="Qiu Y."/>
        </authorList>
    </citation>
    <scope>NUCLEOTIDE SEQUENCE</scope>
    <source>
        <strain evidence="2">NBL</strain>
    </source>
</reference>
<feature type="transmembrane region" description="Helical" evidence="1">
    <location>
        <begin position="98"/>
        <end position="119"/>
    </location>
</feature>
<dbReference type="AlphaFoldDB" id="A0AAE0E1B3"/>
<comment type="caution">
    <text evidence="2">The sequence shown here is derived from an EMBL/GenBank/DDBJ whole genome shotgun (WGS) entry which is preliminary data.</text>
</comment>
<gene>
    <name evidence="2" type="ORF">Dsin_023856</name>
</gene>
<accession>A0AAE0E1B3</accession>